<feature type="domain" description="DUF1549" evidence="3">
    <location>
        <begin position="154"/>
        <end position="358"/>
    </location>
</feature>
<dbReference type="Pfam" id="PF07587">
    <property type="entry name" value="PSD1"/>
    <property type="match status" value="1"/>
</dbReference>
<name>A0A5C5XK96_9PLAN</name>
<reference evidence="6 7" key="1">
    <citation type="submission" date="2019-02" db="EMBL/GenBank/DDBJ databases">
        <title>Deep-cultivation of Planctomycetes and their phenomic and genomic characterization uncovers novel biology.</title>
        <authorList>
            <person name="Wiegand S."/>
            <person name="Jogler M."/>
            <person name="Boedeker C."/>
            <person name="Pinto D."/>
            <person name="Vollmers J."/>
            <person name="Rivas-Marin E."/>
            <person name="Kohn T."/>
            <person name="Peeters S.H."/>
            <person name="Heuer A."/>
            <person name="Rast P."/>
            <person name="Oberbeckmann S."/>
            <person name="Bunk B."/>
            <person name="Jeske O."/>
            <person name="Meyerdierks A."/>
            <person name="Storesund J.E."/>
            <person name="Kallscheuer N."/>
            <person name="Luecker S."/>
            <person name="Lage O.M."/>
            <person name="Pohl T."/>
            <person name="Merkel B.J."/>
            <person name="Hornburger P."/>
            <person name="Mueller R.-W."/>
            <person name="Bruemmer F."/>
            <person name="Labrenz M."/>
            <person name="Spormann A.M."/>
            <person name="Op Den Camp H."/>
            <person name="Overmann J."/>
            <person name="Amann R."/>
            <person name="Jetten M.S.M."/>
            <person name="Mascher T."/>
            <person name="Medema M.H."/>
            <person name="Devos D.P."/>
            <person name="Kaster A.-K."/>
            <person name="Ovreas L."/>
            <person name="Rohde M."/>
            <person name="Galperin M.Y."/>
            <person name="Jogler C."/>
        </authorList>
    </citation>
    <scope>NUCLEOTIDE SEQUENCE [LARGE SCALE GENOMIC DNA]</scope>
    <source>
        <strain evidence="6 7">Pan54</strain>
    </source>
</reference>
<comment type="caution">
    <text evidence="6">The sequence shown here is derived from an EMBL/GenBank/DDBJ whole genome shotgun (WGS) entry which is preliminary data.</text>
</comment>
<dbReference type="InterPro" id="IPR011444">
    <property type="entry name" value="DUF1549"/>
</dbReference>
<keyword evidence="1" id="KW-0175">Coiled coil</keyword>
<dbReference type="Pfam" id="PF07583">
    <property type="entry name" value="PSCyt2"/>
    <property type="match status" value="1"/>
</dbReference>
<evidence type="ECO:0000259" key="4">
    <source>
        <dbReference type="Pfam" id="PF07587"/>
    </source>
</evidence>
<dbReference type="GO" id="GO:0009055">
    <property type="term" value="F:electron transfer activity"/>
    <property type="evidence" value="ECO:0007669"/>
    <property type="project" value="InterPro"/>
</dbReference>
<protein>
    <submittedName>
        <fullName evidence="6">Planctomycete cytochrome C</fullName>
    </submittedName>
</protein>
<dbReference type="OrthoDB" id="127107at2"/>
<evidence type="ECO:0000259" key="3">
    <source>
        <dbReference type="Pfam" id="PF07583"/>
    </source>
</evidence>
<dbReference type="InterPro" id="IPR022655">
    <property type="entry name" value="DUF1553"/>
</dbReference>
<evidence type="ECO:0000313" key="7">
    <source>
        <dbReference type="Proteomes" id="UP000316095"/>
    </source>
</evidence>
<evidence type="ECO:0000256" key="1">
    <source>
        <dbReference type="SAM" id="Coils"/>
    </source>
</evidence>
<evidence type="ECO:0000313" key="6">
    <source>
        <dbReference type="EMBL" id="TWT63637.1"/>
    </source>
</evidence>
<feature type="domain" description="Cytochrome C Planctomycete-type" evidence="5">
    <location>
        <begin position="50"/>
        <end position="109"/>
    </location>
</feature>
<dbReference type="AlphaFoldDB" id="A0A5C5XK96"/>
<dbReference type="SUPFAM" id="SSF46626">
    <property type="entry name" value="Cytochrome c"/>
    <property type="match status" value="1"/>
</dbReference>
<dbReference type="InterPro" id="IPR011429">
    <property type="entry name" value="Cyt_c_Planctomycete-type"/>
</dbReference>
<keyword evidence="2" id="KW-0732">Signal</keyword>
<feature type="domain" description="DUF1553" evidence="4">
    <location>
        <begin position="521"/>
        <end position="777"/>
    </location>
</feature>
<dbReference type="InterPro" id="IPR036909">
    <property type="entry name" value="Cyt_c-like_dom_sf"/>
</dbReference>
<feature type="signal peptide" evidence="2">
    <location>
        <begin position="1"/>
        <end position="30"/>
    </location>
</feature>
<gene>
    <name evidence="6" type="ORF">Pan54_43920</name>
</gene>
<proteinExistence type="predicted"/>
<dbReference type="RefSeq" id="WP_146505379.1">
    <property type="nucleotide sequence ID" value="NZ_SJPG01000001.1"/>
</dbReference>
<evidence type="ECO:0000256" key="2">
    <source>
        <dbReference type="SAM" id="SignalP"/>
    </source>
</evidence>
<evidence type="ECO:0000259" key="5">
    <source>
        <dbReference type="Pfam" id="PF07635"/>
    </source>
</evidence>
<accession>A0A5C5XK96</accession>
<dbReference type="GO" id="GO:0020037">
    <property type="term" value="F:heme binding"/>
    <property type="evidence" value="ECO:0007669"/>
    <property type="project" value="InterPro"/>
</dbReference>
<keyword evidence="7" id="KW-1185">Reference proteome</keyword>
<dbReference type="Pfam" id="PF07635">
    <property type="entry name" value="PSCyt1"/>
    <property type="match status" value="1"/>
</dbReference>
<organism evidence="6 7">
    <name type="scientific">Rubinisphaera italica</name>
    <dbReference type="NCBI Taxonomy" id="2527969"/>
    <lineage>
        <taxon>Bacteria</taxon>
        <taxon>Pseudomonadati</taxon>
        <taxon>Planctomycetota</taxon>
        <taxon>Planctomycetia</taxon>
        <taxon>Planctomycetales</taxon>
        <taxon>Planctomycetaceae</taxon>
        <taxon>Rubinisphaera</taxon>
    </lineage>
</organism>
<sequence precursor="true">MFLHRTSRLTPFAMMICCLWISLLDTSLPAAETEKVDFSADVRPILARRCYACHGTTIQEAGLALHNYESATEETESGIVAIVPGNVDESELVFRIEETDPDLRMPPAEHEPLTAQEIQTIKTWIAQGGEYNQHWAFQPIPEIAPPAIADVSNPIDRFIDSRLIKAGIEAAPQADRDTLIRRLYYDLIGLPPSPEEVAAFVNNSDPDAYEKLVNELLASPHYGERWARHWLDVVRYAETNSFERDGTKPNAWKYRDYVIRSFNEDKPYDQFLIEQLAGDELDEVTRETLIASGFYRLGIWDDEPADPLLARYDELDSIITTISQGMLGLTVNCARCHDHKIDPMPQTDYYRMLAFLDELTPYGRRGDEKTFSQSDVSDPELNAKYQSIENQLRDLRQRMYELEQTGVVKMSAEDQRATETGRRKKLLERKLKKYLDPEPWVQYEGMKEEERQLEEQMRQLPERETVMSVAKVELNRAPTTVMLRGNPHVPGDVVEPGFPELFGDADPQFSEAGPQPDRSGKRKAFAEWVASEKNRLTARVMVNRIWQHHFGRGIVRTPNNFGLLGAPPTHPDLLNWLAQEFMDQGWSMKSMHRLILMSNAYQRSSQSVDDSLDKDPNNDLFWRFDLRRLSAEEVRDSVLAVSGVLNEKLYGPSIYPDLSQEVLSTQSRPGEGWGKSSVVERNRRSVYIFIKRSLIPPELASFDFPDADVTCEARFTTIQPSQALAMINGEFLNDQAKQFAERLNKEAGDEVESKVRLGLKLVTTRKPTETDVSEGLQLIDTLQKEHGLSAEESLKYFCLYALNLNEFVFID</sequence>
<dbReference type="EMBL" id="SJPG01000001">
    <property type="protein sequence ID" value="TWT63637.1"/>
    <property type="molecule type" value="Genomic_DNA"/>
</dbReference>
<dbReference type="PANTHER" id="PTHR35889">
    <property type="entry name" value="CYCLOINULO-OLIGOSACCHARIDE FRUCTANOTRANSFERASE-RELATED"/>
    <property type="match status" value="1"/>
</dbReference>
<dbReference type="Proteomes" id="UP000316095">
    <property type="component" value="Unassembled WGS sequence"/>
</dbReference>
<dbReference type="PANTHER" id="PTHR35889:SF3">
    <property type="entry name" value="F-BOX DOMAIN-CONTAINING PROTEIN"/>
    <property type="match status" value="1"/>
</dbReference>
<feature type="chain" id="PRO_5023092211" evidence="2">
    <location>
        <begin position="31"/>
        <end position="811"/>
    </location>
</feature>
<feature type="coiled-coil region" evidence="1">
    <location>
        <begin position="378"/>
        <end position="405"/>
    </location>
</feature>